<evidence type="ECO:0000313" key="2">
    <source>
        <dbReference type="Proteomes" id="UP000214689"/>
    </source>
</evidence>
<protein>
    <submittedName>
        <fullName evidence="1">Nuclease</fullName>
    </submittedName>
</protein>
<dbReference type="EMBL" id="CP016199">
    <property type="protein sequence ID" value="ASS37483.1"/>
    <property type="molecule type" value="Genomic_DNA"/>
</dbReference>
<dbReference type="OrthoDB" id="2990718at2"/>
<organism evidence="1 2">
    <name type="scientific">Mogibacterium pumilum</name>
    <dbReference type="NCBI Taxonomy" id="86332"/>
    <lineage>
        <taxon>Bacteria</taxon>
        <taxon>Bacillati</taxon>
        <taxon>Bacillota</taxon>
        <taxon>Clostridia</taxon>
        <taxon>Peptostreptococcales</taxon>
        <taxon>Anaerovoracaceae</taxon>
        <taxon>Mogibacterium</taxon>
    </lineage>
</organism>
<dbReference type="AlphaFoldDB" id="A0A223AR90"/>
<sequence length="188" mass="21791">MQLLTIDEIISSIMKETDGLDAEITDGIILSKKEIPPSEIEKLKSEFEIEYLDSTFSEHILNYNWGNFGFLSYQFGYGDEMSLNWLINRNLEYEDYSVLRKRNLIIIANGDPYTVLLECKSGEIYALTSDMSYEEIIPIAYDFEEFVRAMGTAQYAVWKHAEEEFVELMESEASDSSLAFWKELVSVY</sequence>
<proteinExistence type="predicted"/>
<reference evidence="2" key="1">
    <citation type="submission" date="2016-05" db="EMBL/GenBank/DDBJ databases">
        <authorList>
            <person name="Holder M.E."/>
            <person name="Ajami N.J."/>
            <person name="Petrosino J.F."/>
        </authorList>
    </citation>
    <scope>NUCLEOTIDE SEQUENCE [LARGE SCALE GENOMIC DNA]</scope>
    <source>
        <strain evidence="2">ATCC 700696</strain>
    </source>
</reference>
<name>A0A223AR90_9FIRM</name>
<accession>A0A223AR90</accession>
<evidence type="ECO:0000313" key="1">
    <source>
        <dbReference type="EMBL" id="ASS37483.1"/>
    </source>
</evidence>
<dbReference type="Proteomes" id="UP000214689">
    <property type="component" value="Chromosome"/>
</dbReference>
<dbReference type="SUPFAM" id="SSF160631">
    <property type="entry name" value="SMI1/KNR4-like"/>
    <property type="match status" value="1"/>
</dbReference>
<dbReference type="InterPro" id="IPR037883">
    <property type="entry name" value="Knr4/Smi1-like_sf"/>
</dbReference>
<gene>
    <name evidence="1" type="ORF">AXF17_02740</name>
</gene>
<dbReference type="Gene3D" id="3.40.1580.10">
    <property type="entry name" value="SMI1/KNR4-like"/>
    <property type="match status" value="1"/>
</dbReference>
<dbReference type="RefSeq" id="WP_094233707.1">
    <property type="nucleotide sequence ID" value="NZ_CP016199.1"/>
</dbReference>
<keyword evidence="2" id="KW-1185">Reference proteome</keyword>